<dbReference type="InterPro" id="IPR006059">
    <property type="entry name" value="SBP"/>
</dbReference>
<proteinExistence type="predicted"/>
<dbReference type="AlphaFoldDB" id="A0A382GW89"/>
<evidence type="ECO:0000256" key="1">
    <source>
        <dbReference type="ARBA" id="ARBA00022729"/>
    </source>
</evidence>
<dbReference type="Pfam" id="PF13416">
    <property type="entry name" value="SBP_bac_8"/>
    <property type="match status" value="1"/>
</dbReference>
<reference evidence="2" key="1">
    <citation type="submission" date="2018-05" db="EMBL/GenBank/DDBJ databases">
        <authorList>
            <person name="Lanie J.A."/>
            <person name="Ng W.-L."/>
            <person name="Kazmierczak K.M."/>
            <person name="Andrzejewski T.M."/>
            <person name="Davidsen T.M."/>
            <person name="Wayne K.J."/>
            <person name="Tettelin H."/>
            <person name="Glass J.I."/>
            <person name="Rusch D."/>
            <person name="Podicherti R."/>
            <person name="Tsui H.-C.T."/>
            <person name="Winkler M.E."/>
        </authorList>
    </citation>
    <scope>NUCLEOTIDE SEQUENCE</scope>
</reference>
<sequence length="397" mass="43957">MENLVVHQNHNLGGNMADSKKGNVRNLTRRQFNSALMASAAGLSFMPYGRVFAATTMNYVGWQGYDEPLIAADFLEKNDIVLERKYVDSNEAMITAAMSGGTGHLDVTTPYFGHAKIMIDAGLLDPLDMSKIPAFSEMMPFFSAWDDLVKDGTRYAVPFTWGTQPIMYRTDLVAAQDVPKTWHDLAQNPVFKGKLVMTAGVIAQCGVWSKPLLGHYPGSIMTHDQLKKVIDHLIWMKKNVARTYTDSYGEAVDILARGDATTLDIGWEPVQLWAADKGADISMVYPKGGTVAFMDTYGIVKDSPNNELAHAMINNGISIDGQVHLAKSLGQAVVNKAAVPHLSEQNRGLYRYKEMSEGDMEALADICFFIPFPLQEPDGVHATHDDMLEEWDRFLKA</sequence>
<dbReference type="EMBL" id="UINC01057366">
    <property type="protein sequence ID" value="SVB78421.1"/>
    <property type="molecule type" value="Genomic_DNA"/>
</dbReference>
<dbReference type="PANTHER" id="PTHR30222:SF17">
    <property type="entry name" value="SPERMIDINE_PUTRESCINE-BINDING PERIPLASMIC PROTEIN"/>
    <property type="match status" value="1"/>
</dbReference>
<evidence type="ECO:0008006" key="3">
    <source>
        <dbReference type="Google" id="ProtNLM"/>
    </source>
</evidence>
<accession>A0A382GW89</accession>
<protein>
    <recommendedName>
        <fullName evidence="3">Extracellular solute-binding protein</fullName>
    </recommendedName>
</protein>
<organism evidence="2">
    <name type="scientific">marine metagenome</name>
    <dbReference type="NCBI Taxonomy" id="408172"/>
    <lineage>
        <taxon>unclassified sequences</taxon>
        <taxon>metagenomes</taxon>
        <taxon>ecological metagenomes</taxon>
    </lineage>
</organism>
<keyword evidence="1" id="KW-0732">Signal</keyword>
<dbReference type="SUPFAM" id="SSF53850">
    <property type="entry name" value="Periplasmic binding protein-like II"/>
    <property type="match status" value="1"/>
</dbReference>
<dbReference type="PANTHER" id="PTHR30222">
    <property type="entry name" value="SPERMIDINE/PUTRESCINE-BINDING PERIPLASMIC PROTEIN"/>
    <property type="match status" value="1"/>
</dbReference>
<name>A0A382GW89_9ZZZZ</name>
<evidence type="ECO:0000313" key="2">
    <source>
        <dbReference type="EMBL" id="SVB78421.1"/>
    </source>
</evidence>
<dbReference type="Gene3D" id="3.40.190.10">
    <property type="entry name" value="Periplasmic binding protein-like II"/>
    <property type="match status" value="2"/>
</dbReference>
<gene>
    <name evidence="2" type="ORF">METZ01_LOCUS231275</name>
</gene>